<protein>
    <submittedName>
        <fullName evidence="1">Uncharacterized protein</fullName>
    </submittedName>
</protein>
<reference evidence="1" key="2">
    <citation type="submission" date="2004-08" db="EMBL/GenBank/DDBJ databases">
        <authorList>
            <person name="Putnam N."/>
            <person name="Detter J.C."/>
            <person name="Richardson P.M."/>
            <person name="Rokhsar D."/>
        </authorList>
    </citation>
    <scope>NUCLEOTIDE SEQUENCE</scope>
</reference>
<dbReference type="AlphaFoldDB" id="Q649D0"/>
<accession>Q649D0</accession>
<proteinExistence type="predicted"/>
<name>Q649D0_UNCAG</name>
<organism evidence="1">
    <name type="scientific">Uncultured archaeon GZfos26G2</name>
    <dbReference type="NCBI Taxonomy" id="3386331"/>
    <lineage>
        <taxon>Archaea</taxon>
        <taxon>Methanobacteriati</taxon>
        <taxon>Methanobacteriota</taxon>
        <taxon>Stenosarchaea group</taxon>
        <taxon>Methanomicrobia</taxon>
        <taxon>Candidatus Methanophagales</taxon>
        <taxon>Candidatus Methanophagaceae</taxon>
        <taxon>Candidatus Methanophaga</taxon>
    </lineage>
</organism>
<evidence type="ECO:0000313" key="1">
    <source>
        <dbReference type="EMBL" id="AAU83997.1"/>
    </source>
</evidence>
<sequence>MSRYKNTPAYFCYFSPIIILRFASAHSLSSFFAPQIAGLPVFKTLNISSQMGLSFNDAKYGPNDHGDDSTK</sequence>
<reference evidence="1" key="1">
    <citation type="journal article" date="2004" name="Science">
        <title>Reverse methanogenesis: testing the hypothesis with environmental genomics.</title>
        <authorList>
            <person name="Hallam S.J."/>
            <person name="Putnam N."/>
            <person name="Preston C.M."/>
            <person name="Detter J.C."/>
            <person name="Rokhsar D."/>
            <person name="Richardson P.M."/>
            <person name="DeLong E.F."/>
        </authorList>
    </citation>
    <scope>NUCLEOTIDE SEQUENCE</scope>
</reference>
<gene>
    <name evidence="1" type="ORF">GZ35B7_30</name>
</gene>
<dbReference type="EMBL" id="AY714864">
    <property type="protein sequence ID" value="AAU83997.1"/>
    <property type="molecule type" value="Genomic_DNA"/>
</dbReference>